<comment type="pathway">
    <text evidence="1">Cofactor biosynthesis; tetrahydrofolylpolyglutamate biosynthesis.</text>
</comment>
<evidence type="ECO:0000256" key="5">
    <source>
        <dbReference type="ARBA" id="ARBA00022598"/>
    </source>
</evidence>
<evidence type="ECO:0000256" key="4">
    <source>
        <dbReference type="ARBA" id="ARBA00022563"/>
    </source>
</evidence>
<dbReference type="EMBL" id="JAULSN010000005">
    <property type="protein sequence ID" value="KAK3371257.1"/>
    <property type="molecule type" value="Genomic_DNA"/>
</dbReference>
<dbReference type="GO" id="GO:0046872">
    <property type="term" value="F:metal ion binding"/>
    <property type="evidence" value="ECO:0007669"/>
    <property type="project" value="UniProtKB-KW"/>
</dbReference>
<dbReference type="GO" id="GO:0005524">
    <property type="term" value="F:ATP binding"/>
    <property type="evidence" value="ECO:0007669"/>
    <property type="project" value="UniProtKB-KW"/>
</dbReference>
<dbReference type="Proteomes" id="UP001287356">
    <property type="component" value="Unassembled WGS sequence"/>
</dbReference>
<dbReference type="GO" id="GO:0006730">
    <property type="term" value="P:one-carbon metabolic process"/>
    <property type="evidence" value="ECO:0007669"/>
    <property type="project" value="UniProtKB-KW"/>
</dbReference>
<evidence type="ECO:0000256" key="1">
    <source>
        <dbReference type="ARBA" id="ARBA00005150"/>
    </source>
</evidence>
<accession>A0AAE0K812</accession>
<evidence type="ECO:0000256" key="12">
    <source>
        <dbReference type="ARBA" id="ARBA00047493"/>
    </source>
</evidence>
<name>A0AAE0K812_9PEZI</name>
<dbReference type="GO" id="GO:0005829">
    <property type="term" value="C:cytosol"/>
    <property type="evidence" value="ECO:0007669"/>
    <property type="project" value="TreeGrafter"/>
</dbReference>
<keyword evidence="4" id="KW-0554">One-carbon metabolism</keyword>
<dbReference type="NCBIfam" id="TIGR01499">
    <property type="entry name" value="folC"/>
    <property type="match status" value="1"/>
</dbReference>
<dbReference type="Gene3D" id="3.40.1190.10">
    <property type="entry name" value="Mur-like, catalytic domain"/>
    <property type="match status" value="1"/>
</dbReference>
<evidence type="ECO:0000256" key="8">
    <source>
        <dbReference type="ARBA" id="ARBA00022840"/>
    </source>
</evidence>
<keyword evidence="5" id="KW-0436">Ligase</keyword>
<sequence length="435" mass="48552">MSKTYKDAIQLLRSRIRPLFSGPVKNRPNNFGMSEWLTKLGYQGTANLDVIHITGTKGKGSTAALTDSLIREHFHHISKPVKVGLYTSPHLISERERIRINFQPLSEDAFTRYFFEVWDILYDGACSGEQDIPGYLQLLCLLSLHVFEQEKVDVAIYEVHAGGRKDATNIFDRLVACGFTTIGMDHIGLLGQTVKDIAWHKSGIMKHDTPAFSVVQEPSVREVLTSEATKLGCSLTFIGPPPTLPPGLLTAQNMNASLATCLANTYLKLNHYELNTRDIQAGIERGTNHWFLDCAHNTLSIPIALEWFESMVRPTAQSPLDLCPRVLVFGHESTRDTHDLIKVIVEYCNNHDFPFDRVILSSYDRYGSKVYDIPVAEQHATFWRNIQDSASILCTASASESFLAATQASTQMGVKVLVCGSIHLVGDMLELLQNQ</sequence>
<evidence type="ECO:0000256" key="7">
    <source>
        <dbReference type="ARBA" id="ARBA00022741"/>
    </source>
</evidence>
<dbReference type="SUPFAM" id="SSF53244">
    <property type="entry name" value="MurD-like peptide ligases, peptide-binding domain"/>
    <property type="match status" value="1"/>
</dbReference>
<comment type="catalytic activity">
    <reaction evidence="12">
        <text>(6S)-5,6,7,8-tetrahydrofolyl-(gamma-L-Glu)(n) + L-glutamate + ATP = (6S)-5,6,7,8-tetrahydrofolyl-(gamma-L-Glu)(n+1) + ADP + phosphate + H(+)</text>
        <dbReference type="Rhea" id="RHEA:10580"/>
        <dbReference type="Rhea" id="RHEA-COMP:14738"/>
        <dbReference type="Rhea" id="RHEA-COMP:14740"/>
        <dbReference type="ChEBI" id="CHEBI:15378"/>
        <dbReference type="ChEBI" id="CHEBI:29985"/>
        <dbReference type="ChEBI" id="CHEBI:30616"/>
        <dbReference type="ChEBI" id="CHEBI:43474"/>
        <dbReference type="ChEBI" id="CHEBI:141005"/>
        <dbReference type="ChEBI" id="CHEBI:456216"/>
        <dbReference type="EC" id="6.3.2.17"/>
    </reaction>
</comment>
<dbReference type="EC" id="6.3.2.17" evidence="3"/>
<dbReference type="GO" id="GO:0004326">
    <property type="term" value="F:tetrahydrofolylpolyglutamate synthase activity"/>
    <property type="evidence" value="ECO:0007669"/>
    <property type="project" value="UniProtKB-EC"/>
</dbReference>
<protein>
    <recommendedName>
        <fullName evidence="3">tetrahydrofolate synthase</fullName>
        <ecNumber evidence="3">6.3.2.17</ecNumber>
    </recommendedName>
    <alternativeName>
        <fullName evidence="11">Folylpoly-gamma-glutamate synthetase</fullName>
    </alternativeName>
    <alternativeName>
        <fullName evidence="10">Tetrahydrofolylpolyglutamate synthase</fullName>
    </alternativeName>
</protein>
<dbReference type="Gene3D" id="3.90.190.20">
    <property type="entry name" value="Mur ligase, C-terminal domain"/>
    <property type="match status" value="1"/>
</dbReference>
<dbReference type="GO" id="GO:0005739">
    <property type="term" value="C:mitochondrion"/>
    <property type="evidence" value="ECO:0007669"/>
    <property type="project" value="TreeGrafter"/>
</dbReference>
<dbReference type="PANTHER" id="PTHR11136">
    <property type="entry name" value="FOLYLPOLYGLUTAMATE SYNTHASE-RELATED"/>
    <property type="match status" value="1"/>
</dbReference>
<evidence type="ECO:0000313" key="14">
    <source>
        <dbReference type="Proteomes" id="UP001287356"/>
    </source>
</evidence>
<dbReference type="InterPro" id="IPR001645">
    <property type="entry name" value="Folylpolyglutamate_synth"/>
</dbReference>
<dbReference type="SUPFAM" id="SSF53623">
    <property type="entry name" value="MurD-like peptide ligases, catalytic domain"/>
    <property type="match status" value="1"/>
</dbReference>
<gene>
    <name evidence="13" type="ORF">B0T24DRAFT_650289</name>
</gene>
<keyword evidence="6" id="KW-0479">Metal-binding</keyword>
<comment type="similarity">
    <text evidence="2">Belongs to the folylpolyglutamate synthase family.</text>
</comment>
<dbReference type="AlphaFoldDB" id="A0AAE0K812"/>
<keyword evidence="7" id="KW-0547">Nucleotide-binding</keyword>
<dbReference type="PANTHER" id="PTHR11136:SF5">
    <property type="entry name" value="FOLYLPOLYGLUTAMATE SYNTHASE, MITOCHONDRIAL"/>
    <property type="match status" value="1"/>
</dbReference>
<reference evidence="13" key="2">
    <citation type="submission" date="2023-06" db="EMBL/GenBank/DDBJ databases">
        <authorList>
            <consortium name="Lawrence Berkeley National Laboratory"/>
            <person name="Haridas S."/>
            <person name="Hensen N."/>
            <person name="Bonometti L."/>
            <person name="Westerberg I."/>
            <person name="Brannstrom I.O."/>
            <person name="Guillou S."/>
            <person name="Cros-Aarteil S."/>
            <person name="Calhoun S."/>
            <person name="Kuo A."/>
            <person name="Mondo S."/>
            <person name="Pangilinan J."/>
            <person name="Riley R."/>
            <person name="Labutti K."/>
            <person name="Andreopoulos B."/>
            <person name="Lipzen A."/>
            <person name="Chen C."/>
            <person name="Yanf M."/>
            <person name="Daum C."/>
            <person name="Ng V."/>
            <person name="Clum A."/>
            <person name="Steindorff A."/>
            <person name="Ohm R."/>
            <person name="Martin F."/>
            <person name="Silar P."/>
            <person name="Natvig D."/>
            <person name="Lalanne C."/>
            <person name="Gautier V."/>
            <person name="Ament-Velasquez S.L."/>
            <person name="Kruys A."/>
            <person name="Hutchinson M.I."/>
            <person name="Powell A.J."/>
            <person name="Barry K."/>
            <person name="Miller A.N."/>
            <person name="Grigoriev I.V."/>
            <person name="Debuchy R."/>
            <person name="Gladieux P."/>
            <person name="Thoren M.H."/>
            <person name="Johannesson H."/>
        </authorList>
    </citation>
    <scope>NUCLEOTIDE SEQUENCE</scope>
    <source>
        <strain evidence="13">CBS 958.72</strain>
    </source>
</reference>
<evidence type="ECO:0000256" key="11">
    <source>
        <dbReference type="ARBA" id="ARBA00030876"/>
    </source>
</evidence>
<reference evidence="13" key="1">
    <citation type="journal article" date="2023" name="Mol. Phylogenet. Evol.">
        <title>Genome-scale phylogeny and comparative genomics of the fungal order Sordariales.</title>
        <authorList>
            <person name="Hensen N."/>
            <person name="Bonometti L."/>
            <person name="Westerberg I."/>
            <person name="Brannstrom I.O."/>
            <person name="Guillou S."/>
            <person name="Cros-Aarteil S."/>
            <person name="Calhoun S."/>
            <person name="Haridas S."/>
            <person name="Kuo A."/>
            <person name="Mondo S."/>
            <person name="Pangilinan J."/>
            <person name="Riley R."/>
            <person name="LaButti K."/>
            <person name="Andreopoulos B."/>
            <person name="Lipzen A."/>
            <person name="Chen C."/>
            <person name="Yan M."/>
            <person name="Daum C."/>
            <person name="Ng V."/>
            <person name="Clum A."/>
            <person name="Steindorff A."/>
            <person name="Ohm R.A."/>
            <person name="Martin F."/>
            <person name="Silar P."/>
            <person name="Natvig D.O."/>
            <person name="Lalanne C."/>
            <person name="Gautier V."/>
            <person name="Ament-Velasquez S.L."/>
            <person name="Kruys A."/>
            <person name="Hutchinson M.I."/>
            <person name="Powell A.J."/>
            <person name="Barry K."/>
            <person name="Miller A.N."/>
            <person name="Grigoriev I.V."/>
            <person name="Debuchy R."/>
            <person name="Gladieux P."/>
            <person name="Hiltunen Thoren M."/>
            <person name="Johannesson H."/>
        </authorList>
    </citation>
    <scope>NUCLEOTIDE SEQUENCE</scope>
    <source>
        <strain evidence="13">CBS 958.72</strain>
    </source>
</reference>
<evidence type="ECO:0000256" key="10">
    <source>
        <dbReference type="ARBA" id="ARBA00030592"/>
    </source>
</evidence>
<proteinExistence type="inferred from homology"/>
<organism evidence="13 14">
    <name type="scientific">Lasiosphaeria ovina</name>
    <dbReference type="NCBI Taxonomy" id="92902"/>
    <lineage>
        <taxon>Eukaryota</taxon>
        <taxon>Fungi</taxon>
        <taxon>Dikarya</taxon>
        <taxon>Ascomycota</taxon>
        <taxon>Pezizomycotina</taxon>
        <taxon>Sordariomycetes</taxon>
        <taxon>Sordariomycetidae</taxon>
        <taxon>Sordariales</taxon>
        <taxon>Lasiosphaeriaceae</taxon>
        <taxon>Lasiosphaeria</taxon>
    </lineage>
</organism>
<dbReference type="InterPro" id="IPR036565">
    <property type="entry name" value="Mur-like_cat_sf"/>
</dbReference>
<evidence type="ECO:0000256" key="6">
    <source>
        <dbReference type="ARBA" id="ARBA00022723"/>
    </source>
</evidence>
<keyword evidence="9" id="KW-0460">Magnesium</keyword>
<keyword evidence="14" id="KW-1185">Reference proteome</keyword>
<evidence type="ECO:0000313" key="13">
    <source>
        <dbReference type="EMBL" id="KAK3371257.1"/>
    </source>
</evidence>
<evidence type="ECO:0000256" key="2">
    <source>
        <dbReference type="ARBA" id="ARBA00008276"/>
    </source>
</evidence>
<comment type="caution">
    <text evidence="13">The sequence shown here is derived from an EMBL/GenBank/DDBJ whole genome shotgun (WGS) entry which is preliminary data.</text>
</comment>
<dbReference type="InterPro" id="IPR036615">
    <property type="entry name" value="Mur_ligase_C_dom_sf"/>
</dbReference>
<evidence type="ECO:0000256" key="3">
    <source>
        <dbReference type="ARBA" id="ARBA00013025"/>
    </source>
</evidence>
<keyword evidence="8" id="KW-0067">ATP-binding</keyword>
<evidence type="ECO:0000256" key="9">
    <source>
        <dbReference type="ARBA" id="ARBA00022842"/>
    </source>
</evidence>